<protein>
    <submittedName>
        <fullName evidence="2">Uncharacterized protein</fullName>
    </submittedName>
</protein>
<evidence type="ECO:0000313" key="3">
    <source>
        <dbReference type="Proteomes" id="UP001085076"/>
    </source>
</evidence>
<reference evidence="2" key="1">
    <citation type="submission" date="2021-03" db="EMBL/GenBank/DDBJ databases">
        <authorList>
            <person name="Li Z."/>
            <person name="Yang C."/>
        </authorList>
    </citation>
    <scope>NUCLEOTIDE SEQUENCE</scope>
    <source>
        <strain evidence="2">Dzin_1.0</strain>
        <tissue evidence="2">Leaf</tissue>
    </source>
</reference>
<dbReference type="EMBL" id="JAGGNH010000007">
    <property type="protein sequence ID" value="KAJ0968411.1"/>
    <property type="molecule type" value="Genomic_DNA"/>
</dbReference>
<dbReference type="Proteomes" id="UP001085076">
    <property type="component" value="Miscellaneous, Linkage group lg07"/>
</dbReference>
<proteinExistence type="predicted"/>
<sequence length="104" mass="11905">MSGCAWTEEMHASFLNWMEESFVLSLRGLTAPEHERCAYCSAASTRVSHPPTPGELGNAYRIRNRRRKRLATPSDEPQDQVVPQLGNNGMKAKDWEMQRKRRST</sequence>
<reference evidence="2" key="2">
    <citation type="journal article" date="2022" name="Hortic Res">
        <title>The genome of Dioscorea zingiberensis sheds light on the biosynthesis, origin and evolution of the medicinally important diosgenin saponins.</title>
        <authorList>
            <person name="Li Y."/>
            <person name="Tan C."/>
            <person name="Li Z."/>
            <person name="Guo J."/>
            <person name="Li S."/>
            <person name="Chen X."/>
            <person name="Wang C."/>
            <person name="Dai X."/>
            <person name="Yang H."/>
            <person name="Song W."/>
            <person name="Hou L."/>
            <person name="Xu J."/>
            <person name="Tong Z."/>
            <person name="Xu A."/>
            <person name="Yuan X."/>
            <person name="Wang W."/>
            <person name="Yang Q."/>
            <person name="Chen L."/>
            <person name="Sun Z."/>
            <person name="Wang K."/>
            <person name="Pan B."/>
            <person name="Chen J."/>
            <person name="Bao Y."/>
            <person name="Liu F."/>
            <person name="Qi X."/>
            <person name="Gang D.R."/>
            <person name="Wen J."/>
            <person name="Li J."/>
        </authorList>
    </citation>
    <scope>NUCLEOTIDE SEQUENCE</scope>
    <source>
        <strain evidence="2">Dzin_1.0</strain>
    </source>
</reference>
<comment type="caution">
    <text evidence="2">The sequence shown here is derived from an EMBL/GenBank/DDBJ whole genome shotgun (WGS) entry which is preliminary data.</text>
</comment>
<name>A0A9D5C829_9LILI</name>
<feature type="region of interest" description="Disordered" evidence="1">
    <location>
        <begin position="67"/>
        <end position="104"/>
    </location>
</feature>
<keyword evidence="3" id="KW-1185">Reference proteome</keyword>
<dbReference type="AlphaFoldDB" id="A0A9D5C829"/>
<evidence type="ECO:0000313" key="2">
    <source>
        <dbReference type="EMBL" id="KAJ0968411.1"/>
    </source>
</evidence>
<evidence type="ECO:0000256" key="1">
    <source>
        <dbReference type="SAM" id="MobiDB-lite"/>
    </source>
</evidence>
<accession>A0A9D5C829</accession>
<gene>
    <name evidence="2" type="ORF">J5N97_025328</name>
</gene>
<organism evidence="2 3">
    <name type="scientific">Dioscorea zingiberensis</name>
    <dbReference type="NCBI Taxonomy" id="325984"/>
    <lineage>
        <taxon>Eukaryota</taxon>
        <taxon>Viridiplantae</taxon>
        <taxon>Streptophyta</taxon>
        <taxon>Embryophyta</taxon>
        <taxon>Tracheophyta</taxon>
        <taxon>Spermatophyta</taxon>
        <taxon>Magnoliopsida</taxon>
        <taxon>Liliopsida</taxon>
        <taxon>Dioscoreales</taxon>
        <taxon>Dioscoreaceae</taxon>
        <taxon>Dioscorea</taxon>
    </lineage>
</organism>